<dbReference type="Gene3D" id="3.20.20.80">
    <property type="entry name" value="Glycosidases"/>
    <property type="match status" value="1"/>
</dbReference>
<dbReference type="GO" id="GO:0004553">
    <property type="term" value="F:hydrolase activity, hydrolyzing O-glycosyl compounds"/>
    <property type="evidence" value="ECO:0007669"/>
    <property type="project" value="InterPro"/>
</dbReference>
<keyword evidence="7" id="KW-1185">Reference proteome</keyword>
<feature type="signal peptide" evidence="4">
    <location>
        <begin position="1"/>
        <end position="22"/>
    </location>
</feature>
<evidence type="ECO:0000256" key="1">
    <source>
        <dbReference type="ARBA" id="ARBA00022801"/>
    </source>
</evidence>
<feature type="domain" description="Glycoside hydrolase family 5" evidence="5">
    <location>
        <begin position="49"/>
        <end position="305"/>
    </location>
</feature>
<dbReference type="OrthoDB" id="6769681at2"/>
<comment type="similarity">
    <text evidence="3">Belongs to the glycosyl hydrolase 5 (cellulase A) family.</text>
</comment>
<sequence length="342" mass="37079">MRAAALLLLAALLLNTAVPSLAATQRRPQLTGVNIAGGEFKPARRPGVHGKDYIYPRDSDLAAFARAGVNIVRVPFRWERVQPGLSGALSTEEVRRLDSVVGSARALGLAVILDVHNYGKYAGRKVTEPAVADGLVDLWRRLALRYRGRPVVFGLMNEPAGIVPEDWRRIVDRVVTAIRATGARNLILVPGAKWTGAHSWTRIGGGGSNADAFAGFHDPGGNFAFEMHQYLDSDSSGTHPGCGGPDTGVDRLRAATAWLRSVRARGFLAEFGAGSDARCLATLERMLAFLDRNGDVWSGWTYWAAGPWWPASYDYSVQPSRTGGERPQMRVLRQHLAPSDAS</sequence>
<evidence type="ECO:0000256" key="4">
    <source>
        <dbReference type="SAM" id="SignalP"/>
    </source>
</evidence>
<organism evidence="6 7">
    <name type="scientific">Sphingomonas desiccabilis</name>
    <dbReference type="NCBI Taxonomy" id="429134"/>
    <lineage>
        <taxon>Bacteria</taxon>
        <taxon>Pseudomonadati</taxon>
        <taxon>Pseudomonadota</taxon>
        <taxon>Alphaproteobacteria</taxon>
        <taxon>Sphingomonadales</taxon>
        <taxon>Sphingomonadaceae</taxon>
        <taxon>Sphingomonas</taxon>
    </lineage>
</organism>
<proteinExistence type="inferred from homology"/>
<gene>
    <name evidence="6" type="ORF">EO081_10720</name>
</gene>
<name>A0A4Q2IUP5_9SPHN</name>
<keyword evidence="1 3" id="KW-0378">Hydrolase</keyword>
<keyword evidence="2 3" id="KW-0326">Glycosidase</keyword>
<dbReference type="Proteomes" id="UP000292347">
    <property type="component" value="Unassembled WGS sequence"/>
</dbReference>
<dbReference type="SUPFAM" id="SSF51445">
    <property type="entry name" value="(Trans)glycosidases"/>
    <property type="match status" value="1"/>
</dbReference>
<evidence type="ECO:0000256" key="3">
    <source>
        <dbReference type="RuleBase" id="RU361153"/>
    </source>
</evidence>
<dbReference type="GO" id="GO:0009251">
    <property type="term" value="P:glucan catabolic process"/>
    <property type="evidence" value="ECO:0007669"/>
    <property type="project" value="TreeGrafter"/>
</dbReference>
<feature type="chain" id="PRO_5020585246" evidence="4">
    <location>
        <begin position="23"/>
        <end position="342"/>
    </location>
</feature>
<dbReference type="PANTHER" id="PTHR34142">
    <property type="entry name" value="ENDO-BETA-1,4-GLUCANASE A"/>
    <property type="match status" value="1"/>
</dbReference>
<evidence type="ECO:0000313" key="6">
    <source>
        <dbReference type="EMBL" id="RXZ32250.1"/>
    </source>
</evidence>
<dbReference type="InterPro" id="IPR001547">
    <property type="entry name" value="Glyco_hydro_5"/>
</dbReference>
<keyword evidence="4" id="KW-0732">Signal</keyword>
<dbReference type="Pfam" id="PF00150">
    <property type="entry name" value="Cellulase"/>
    <property type="match status" value="1"/>
</dbReference>
<comment type="caution">
    <text evidence="6">The sequence shown here is derived from an EMBL/GenBank/DDBJ whole genome shotgun (WGS) entry which is preliminary data.</text>
</comment>
<dbReference type="EMBL" id="SDPT01000002">
    <property type="protein sequence ID" value="RXZ32250.1"/>
    <property type="molecule type" value="Genomic_DNA"/>
</dbReference>
<evidence type="ECO:0000313" key="7">
    <source>
        <dbReference type="Proteomes" id="UP000292347"/>
    </source>
</evidence>
<dbReference type="PANTHER" id="PTHR34142:SF1">
    <property type="entry name" value="GLYCOSIDE HYDROLASE FAMILY 5 DOMAIN-CONTAINING PROTEIN"/>
    <property type="match status" value="1"/>
</dbReference>
<dbReference type="InterPro" id="IPR017853">
    <property type="entry name" value="GH"/>
</dbReference>
<dbReference type="AlphaFoldDB" id="A0A4Q2IUP5"/>
<protein>
    <submittedName>
        <fullName evidence="6">Glycoside hydrolase family 5 protein</fullName>
    </submittedName>
</protein>
<accession>A0A4Q2IUP5</accession>
<reference evidence="6 7" key="1">
    <citation type="submission" date="2019-01" db="EMBL/GenBank/DDBJ databases">
        <title>Sphingomonas mucosissima sp. nov. and Sphingomonas desiccabilis sp. nov., from biological soil crusts in the Colorado Plateau, USA.</title>
        <authorList>
            <person name="Zhu D."/>
        </authorList>
    </citation>
    <scope>NUCLEOTIDE SEQUENCE [LARGE SCALE GENOMIC DNA]</scope>
    <source>
        <strain evidence="6 7">CP1D</strain>
    </source>
</reference>
<evidence type="ECO:0000259" key="5">
    <source>
        <dbReference type="Pfam" id="PF00150"/>
    </source>
</evidence>
<evidence type="ECO:0000256" key="2">
    <source>
        <dbReference type="ARBA" id="ARBA00023295"/>
    </source>
</evidence>